<feature type="transmembrane region" description="Helical" evidence="1">
    <location>
        <begin position="144"/>
        <end position="166"/>
    </location>
</feature>
<feature type="transmembrane region" description="Helical" evidence="1">
    <location>
        <begin position="178"/>
        <end position="199"/>
    </location>
</feature>
<protein>
    <recommendedName>
        <fullName evidence="4">DUF3592 domain-containing protein</fullName>
    </recommendedName>
</protein>
<reference evidence="2 3" key="1">
    <citation type="journal article" date="2018" name="Antonie Van Leeuwenhoek">
        <title>Larkinella terrae sp. nov., isolated from soil on Jeju Island, South Korea.</title>
        <authorList>
            <person name="Ten L.N."/>
            <person name="Jeon J."/>
            <person name="Park S.J."/>
            <person name="Park S."/>
            <person name="Lee S.Y."/>
            <person name="Kim M.K."/>
            <person name="Jung H.Y."/>
        </authorList>
    </citation>
    <scope>NUCLEOTIDE SEQUENCE [LARGE SCALE GENOMIC DNA]</scope>
    <source>
        <strain evidence="2 3">KCTC 52001</strain>
    </source>
</reference>
<dbReference type="Proteomes" id="UP000441754">
    <property type="component" value="Unassembled WGS sequence"/>
</dbReference>
<feature type="transmembrane region" description="Helical" evidence="1">
    <location>
        <begin position="290"/>
        <end position="309"/>
    </location>
</feature>
<comment type="caution">
    <text evidence="2">The sequence shown here is derived from an EMBL/GenBank/DDBJ whole genome shotgun (WGS) entry which is preliminary data.</text>
</comment>
<sequence length="318" mass="37453">MLREVFVFLGKLYRFFISLVLIALLSGFAWVLWHFYEDERVQSQFLREGKVVEVRVADIDVSRRSWRDIFGNVTYVTVPYRQKSYNVRVVRDTAWVSSGDRIKLLYHPQRDEFRQQAYERKPGRMVSRFIHWSSVSGFSKENKILVSFLVVITCLFFLVGGFLVNLTGWTFLQTVARLMLVIVLGIAALFFTYDTWVYLQYYQHVKKNGQPMDVTVLETDRNRVGRGTNNTGFELYVYDATFKYRNDTRVAPITEDEYDALKPKDQLRVLYDSKLDDFMSATYSGDYSRAIIPVFFWFLFLVLFWNSVLKPGKKPNSM</sequence>
<keyword evidence="1" id="KW-1133">Transmembrane helix</keyword>
<dbReference type="RefSeq" id="WP_154178000.1">
    <property type="nucleotide sequence ID" value="NZ_WJXZ01000014.1"/>
</dbReference>
<dbReference type="OrthoDB" id="954173at2"/>
<keyword evidence="1" id="KW-0812">Transmembrane</keyword>
<evidence type="ECO:0000256" key="1">
    <source>
        <dbReference type="SAM" id="Phobius"/>
    </source>
</evidence>
<gene>
    <name evidence="2" type="ORF">GJJ30_25540</name>
</gene>
<feature type="transmembrane region" description="Helical" evidence="1">
    <location>
        <begin position="12"/>
        <end position="36"/>
    </location>
</feature>
<accession>A0A7K0ETE5</accession>
<keyword evidence="1" id="KW-0472">Membrane</keyword>
<dbReference type="AlphaFoldDB" id="A0A7K0ETE5"/>
<evidence type="ECO:0008006" key="4">
    <source>
        <dbReference type="Google" id="ProtNLM"/>
    </source>
</evidence>
<evidence type="ECO:0000313" key="2">
    <source>
        <dbReference type="EMBL" id="MRS64688.1"/>
    </source>
</evidence>
<organism evidence="2 3">
    <name type="scientific">Larkinella terrae</name>
    <dbReference type="NCBI Taxonomy" id="2025311"/>
    <lineage>
        <taxon>Bacteria</taxon>
        <taxon>Pseudomonadati</taxon>
        <taxon>Bacteroidota</taxon>
        <taxon>Cytophagia</taxon>
        <taxon>Cytophagales</taxon>
        <taxon>Spirosomataceae</taxon>
        <taxon>Larkinella</taxon>
    </lineage>
</organism>
<proteinExistence type="predicted"/>
<dbReference type="EMBL" id="WJXZ01000014">
    <property type="protein sequence ID" value="MRS64688.1"/>
    <property type="molecule type" value="Genomic_DNA"/>
</dbReference>
<name>A0A7K0ETE5_9BACT</name>
<evidence type="ECO:0000313" key="3">
    <source>
        <dbReference type="Proteomes" id="UP000441754"/>
    </source>
</evidence>
<keyword evidence="3" id="KW-1185">Reference proteome</keyword>